<accession>A0A425D5X6</accession>
<comment type="caution">
    <text evidence="1">The sequence shown here is derived from an EMBL/GenBank/DDBJ whole genome shotgun (WGS) entry which is preliminary data.</text>
</comment>
<dbReference type="AlphaFoldDB" id="A0A425D5X6"/>
<protein>
    <submittedName>
        <fullName evidence="1">Uncharacterized protein</fullName>
    </submittedName>
</protein>
<dbReference type="Proteomes" id="UP000284702">
    <property type="component" value="Unassembled WGS sequence"/>
</dbReference>
<evidence type="ECO:0000313" key="2">
    <source>
        <dbReference type="Proteomes" id="UP000284702"/>
    </source>
</evidence>
<reference evidence="1" key="1">
    <citation type="submission" date="2018-07" db="EMBL/GenBank/DDBJ databases">
        <title>Annotation of Aphanomyces astaci genome assembly.</title>
        <authorList>
            <person name="Studholme D.J."/>
        </authorList>
    </citation>
    <scope>NUCLEOTIDE SEQUENCE [LARGE SCALE GENOMIC DNA]</scope>
    <source>
        <strain evidence="1">Pc</strain>
    </source>
</reference>
<keyword evidence="2" id="KW-1185">Reference proteome</keyword>
<proteinExistence type="predicted"/>
<gene>
    <name evidence="1" type="ORF">B5M09_011972</name>
</gene>
<sequence length="71" mass="8380">MTKENERIARNLEGRVRTQALNFTRWFVGELDLLNLDPNTERMINRRLEAYRAVSAERKEAMELAKASRND</sequence>
<name>A0A425D5X6_APHAT</name>
<evidence type="ECO:0000313" key="1">
    <source>
        <dbReference type="EMBL" id="RQM24531.1"/>
    </source>
</evidence>
<organism evidence="1 2">
    <name type="scientific">Aphanomyces astaci</name>
    <name type="common">Crayfish plague agent</name>
    <dbReference type="NCBI Taxonomy" id="112090"/>
    <lineage>
        <taxon>Eukaryota</taxon>
        <taxon>Sar</taxon>
        <taxon>Stramenopiles</taxon>
        <taxon>Oomycota</taxon>
        <taxon>Saprolegniomycetes</taxon>
        <taxon>Saprolegniales</taxon>
        <taxon>Verrucalvaceae</taxon>
        <taxon>Aphanomyces</taxon>
    </lineage>
</organism>
<dbReference type="EMBL" id="MZMZ02002704">
    <property type="protein sequence ID" value="RQM24531.1"/>
    <property type="molecule type" value="Genomic_DNA"/>
</dbReference>